<dbReference type="RefSeq" id="WP_085195428.1">
    <property type="nucleotide sequence ID" value="NZ_AP022314.1"/>
</dbReference>
<dbReference type="PANTHER" id="PTHR38436">
    <property type="entry name" value="POLYKETIDE CYCLASE SNOAL-LIKE DOMAIN"/>
    <property type="match status" value="1"/>
</dbReference>
<sequence length="163" mass="18695">MVSDDLRRRRLEVIREHMDAEVTQQFHRTLSTFGGHPRYEIMATGQVFDGDDEVMGYYRTTRTAFPDQRHDNARYHVADDAVIVEFDLVGTNLGEFYGFPPTGKAFRVPVVAVFFFDRDRIVNERIFFDSASLLTQVGRGELLAAGGTSPAVRSRHTTEDRRY</sequence>
<dbReference type="GO" id="GO:0030638">
    <property type="term" value="P:polyketide metabolic process"/>
    <property type="evidence" value="ECO:0007669"/>
    <property type="project" value="InterPro"/>
</dbReference>
<name>A0AAD1H719_MYCXE</name>
<evidence type="ECO:0000313" key="1">
    <source>
        <dbReference type="EMBL" id="BBU24869.1"/>
    </source>
</evidence>
<proteinExistence type="predicted"/>
<dbReference type="Gene3D" id="3.10.450.50">
    <property type="match status" value="1"/>
</dbReference>
<accession>A0AAD1H719</accession>
<gene>
    <name evidence="1" type="ORF">MYXE_46590</name>
</gene>
<evidence type="ECO:0000313" key="2">
    <source>
        <dbReference type="Proteomes" id="UP000464624"/>
    </source>
</evidence>
<dbReference type="SUPFAM" id="SSF54427">
    <property type="entry name" value="NTF2-like"/>
    <property type="match status" value="1"/>
</dbReference>
<dbReference type="KEGG" id="mxe:MYXE_46590"/>
<protein>
    <recommendedName>
        <fullName evidence="3">Ester cyclase</fullName>
    </recommendedName>
</protein>
<dbReference type="InterPro" id="IPR032710">
    <property type="entry name" value="NTF2-like_dom_sf"/>
</dbReference>
<evidence type="ECO:0008006" key="3">
    <source>
        <dbReference type="Google" id="ProtNLM"/>
    </source>
</evidence>
<dbReference type="AlphaFoldDB" id="A0AAD1H719"/>
<dbReference type="Proteomes" id="UP000464624">
    <property type="component" value="Chromosome"/>
</dbReference>
<dbReference type="EMBL" id="AP022314">
    <property type="protein sequence ID" value="BBU24869.1"/>
    <property type="molecule type" value="Genomic_DNA"/>
</dbReference>
<dbReference type="InterPro" id="IPR009959">
    <property type="entry name" value="Cyclase_SnoaL-like"/>
</dbReference>
<dbReference type="Pfam" id="PF07366">
    <property type="entry name" value="SnoaL"/>
    <property type="match status" value="1"/>
</dbReference>
<dbReference type="PANTHER" id="PTHR38436:SF1">
    <property type="entry name" value="ESTER CYCLASE"/>
    <property type="match status" value="1"/>
</dbReference>
<organism evidence="1 2">
    <name type="scientific">Mycobacterium xenopi</name>
    <dbReference type="NCBI Taxonomy" id="1789"/>
    <lineage>
        <taxon>Bacteria</taxon>
        <taxon>Bacillati</taxon>
        <taxon>Actinomycetota</taxon>
        <taxon>Actinomycetes</taxon>
        <taxon>Mycobacteriales</taxon>
        <taxon>Mycobacteriaceae</taxon>
        <taxon>Mycobacterium</taxon>
    </lineage>
</organism>
<reference evidence="1 2" key="1">
    <citation type="submission" date="2019-12" db="EMBL/GenBank/DDBJ databases">
        <title>Complete genome sequence of Mycolicibacterium xenopi str. JCM15661T.</title>
        <authorList>
            <person name="Yoshida M."/>
            <person name="Fukano H."/>
            <person name="Asakura T."/>
            <person name="Hoshino Y."/>
        </authorList>
    </citation>
    <scope>NUCLEOTIDE SEQUENCE [LARGE SCALE GENOMIC DNA]</scope>
    <source>
        <strain evidence="1 2">JCM 15661T</strain>
    </source>
</reference>